<dbReference type="InterPro" id="IPR011527">
    <property type="entry name" value="ABC1_TM_dom"/>
</dbReference>
<evidence type="ECO:0000259" key="6">
    <source>
        <dbReference type="PROSITE" id="PS50929"/>
    </source>
</evidence>
<dbReference type="GO" id="GO:0005524">
    <property type="term" value="F:ATP binding"/>
    <property type="evidence" value="ECO:0007669"/>
    <property type="project" value="UniProtKB-KW"/>
</dbReference>
<feature type="transmembrane region" description="Helical" evidence="5">
    <location>
        <begin position="266"/>
        <end position="283"/>
    </location>
</feature>
<organism evidence="7 8">
    <name type="scientific">Paenibacillus sepulcri</name>
    <dbReference type="NCBI Taxonomy" id="359917"/>
    <lineage>
        <taxon>Bacteria</taxon>
        <taxon>Bacillati</taxon>
        <taxon>Bacillota</taxon>
        <taxon>Bacilli</taxon>
        <taxon>Bacillales</taxon>
        <taxon>Paenibacillaceae</taxon>
        <taxon>Paenibacillus</taxon>
    </lineage>
</organism>
<dbReference type="SUPFAM" id="SSF52540">
    <property type="entry name" value="P-loop containing nucleoside triphosphate hydrolases"/>
    <property type="match status" value="1"/>
</dbReference>
<keyword evidence="7" id="KW-0067">ATP-binding</keyword>
<dbReference type="InterPro" id="IPR003439">
    <property type="entry name" value="ABC_transporter-like_ATP-bd"/>
</dbReference>
<protein>
    <submittedName>
        <fullName evidence="7">ABC transporter ATP-binding protein/permease</fullName>
    </submittedName>
</protein>
<keyword evidence="4 5" id="KW-0472">Membrane</keyword>
<evidence type="ECO:0000313" key="8">
    <source>
        <dbReference type="Proteomes" id="UP001519887"/>
    </source>
</evidence>
<dbReference type="EMBL" id="JAHZIK010001472">
    <property type="protein sequence ID" value="MBW7459080.1"/>
    <property type="molecule type" value="Genomic_DNA"/>
</dbReference>
<comment type="caution">
    <text evidence="7">The sequence shown here is derived from an EMBL/GenBank/DDBJ whole genome shotgun (WGS) entry which is preliminary data.</text>
</comment>
<evidence type="ECO:0000256" key="2">
    <source>
        <dbReference type="ARBA" id="ARBA00022692"/>
    </source>
</evidence>
<feature type="transmembrane region" description="Helical" evidence="5">
    <location>
        <begin position="289"/>
        <end position="306"/>
    </location>
</feature>
<keyword evidence="7" id="KW-0547">Nucleotide-binding</keyword>
<dbReference type="CDD" id="cd07346">
    <property type="entry name" value="ABC_6TM_exporters"/>
    <property type="match status" value="1"/>
</dbReference>
<dbReference type="CDD" id="cd03228">
    <property type="entry name" value="ABCC_MRP_Like"/>
    <property type="match status" value="1"/>
</dbReference>
<dbReference type="PANTHER" id="PTHR43394">
    <property type="entry name" value="ATP-DEPENDENT PERMEASE MDL1, MITOCHONDRIAL"/>
    <property type="match status" value="1"/>
</dbReference>
<feature type="domain" description="ABC transmembrane type-1" evidence="6">
    <location>
        <begin position="40"/>
        <end position="322"/>
    </location>
</feature>
<name>A0ABS7CEE8_9BACL</name>
<dbReference type="InterPro" id="IPR027417">
    <property type="entry name" value="P-loop_NTPase"/>
</dbReference>
<keyword evidence="2 5" id="KW-0812">Transmembrane</keyword>
<keyword evidence="8" id="KW-1185">Reference proteome</keyword>
<evidence type="ECO:0000256" key="5">
    <source>
        <dbReference type="SAM" id="Phobius"/>
    </source>
</evidence>
<keyword evidence="3 5" id="KW-1133">Transmembrane helix</keyword>
<evidence type="ECO:0000256" key="4">
    <source>
        <dbReference type="ARBA" id="ARBA00023136"/>
    </source>
</evidence>
<comment type="subcellular location">
    <subcellularLocation>
        <location evidence="1">Cell membrane</location>
        <topology evidence="1">Multi-pass membrane protein</topology>
    </subcellularLocation>
</comment>
<feature type="transmembrane region" description="Helical" evidence="5">
    <location>
        <begin position="179"/>
        <end position="197"/>
    </location>
</feature>
<proteinExistence type="predicted"/>
<sequence>MDNLARRRISMQPAKPNPGSIWSMYKRMFFHIRGQRGLILVAFFSILAVSLLAFVIPQITQYTIDHVIPGKHYMTLVWIALGILAAAILQGIFNYSSGMAMASIGQKAVLDLRQQLYRHLQSLDVGFFDRSRTGDLMSRVTSDVGMLQQLVSSGMMSIVTDLFTFVAVLAYMLWVDWQLTVIIMITFPVMILTTRFFSKRIRAASKRIQESVAEVTNHLQDTLSSIRLMKAFSTEDYETERFAVRTQANMGANLAAVKLRSVYEPIIDMINFVGMAAVLIYGAKQTMDGALTVGNVVAFLAYLRLLQNPVRRFSRTLNTIQQSAAAYERIVEILETKSQVVESDHARELDRVHGHVLFDDVSFAYQTGPKVLEHFNFELLPGKVTAIVGSSGAGKSTITHLITRFYDPQHGSITIDGHPLTQLSLSSLRRQMGIVSQDIVLLNGSIRDNMVYGKP</sequence>
<dbReference type="SUPFAM" id="SSF90123">
    <property type="entry name" value="ABC transporter transmembrane region"/>
    <property type="match status" value="1"/>
</dbReference>
<evidence type="ECO:0000313" key="7">
    <source>
        <dbReference type="EMBL" id="MBW7459080.1"/>
    </source>
</evidence>
<evidence type="ECO:0000256" key="1">
    <source>
        <dbReference type="ARBA" id="ARBA00004651"/>
    </source>
</evidence>
<dbReference type="PROSITE" id="PS50929">
    <property type="entry name" value="ABC_TM1F"/>
    <property type="match status" value="1"/>
</dbReference>
<feature type="transmembrane region" description="Helical" evidence="5">
    <location>
        <begin position="37"/>
        <end position="56"/>
    </location>
</feature>
<reference evidence="7 8" key="1">
    <citation type="submission" date="2021-07" db="EMBL/GenBank/DDBJ databases">
        <title>Paenibacillus radiodurans sp. nov., isolated from the southeastern edge of Tengger Desert.</title>
        <authorList>
            <person name="Zhang G."/>
        </authorList>
    </citation>
    <scope>NUCLEOTIDE SEQUENCE [LARGE SCALE GENOMIC DNA]</scope>
    <source>
        <strain evidence="7 8">CCM 7311</strain>
    </source>
</reference>
<dbReference type="Proteomes" id="UP001519887">
    <property type="component" value="Unassembled WGS sequence"/>
</dbReference>
<dbReference type="Pfam" id="PF00664">
    <property type="entry name" value="ABC_membrane"/>
    <property type="match status" value="1"/>
</dbReference>
<feature type="transmembrane region" description="Helical" evidence="5">
    <location>
        <begin position="155"/>
        <end position="173"/>
    </location>
</feature>
<gene>
    <name evidence="7" type="ORF">K0U00_34025</name>
</gene>
<dbReference type="InterPro" id="IPR039421">
    <property type="entry name" value="Type_1_exporter"/>
</dbReference>
<dbReference type="Gene3D" id="1.20.1560.10">
    <property type="entry name" value="ABC transporter type 1, transmembrane domain"/>
    <property type="match status" value="1"/>
</dbReference>
<accession>A0ABS7CEE8</accession>
<dbReference type="Gene3D" id="3.40.50.300">
    <property type="entry name" value="P-loop containing nucleotide triphosphate hydrolases"/>
    <property type="match status" value="1"/>
</dbReference>
<evidence type="ECO:0000256" key="3">
    <source>
        <dbReference type="ARBA" id="ARBA00022989"/>
    </source>
</evidence>
<dbReference type="InterPro" id="IPR036640">
    <property type="entry name" value="ABC1_TM_sf"/>
</dbReference>
<feature type="transmembrane region" description="Helical" evidence="5">
    <location>
        <begin position="76"/>
        <end position="95"/>
    </location>
</feature>
<dbReference type="PANTHER" id="PTHR43394:SF1">
    <property type="entry name" value="ATP-BINDING CASSETTE SUB-FAMILY B MEMBER 10, MITOCHONDRIAL"/>
    <property type="match status" value="1"/>
</dbReference>
<feature type="non-terminal residue" evidence="7">
    <location>
        <position position="455"/>
    </location>
</feature>
<dbReference type="Pfam" id="PF00005">
    <property type="entry name" value="ABC_tran"/>
    <property type="match status" value="1"/>
</dbReference>